<dbReference type="AlphaFoldDB" id="A0A412HZ68"/>
<feature type="transmembrane region" description="Helical" evidence="1">
    <location>
        <begin position="294"/>
        <end position="311"/>
    </location>
</feature>
<protein>
    <submittedName>
        <fullName evidence="2">EpsG family protein</fullName>
    </submittedName>
</protein>
<feature type="transmembrane region" description="Helical" evidence="1">
    <location>
        <begin position="96"/>
        <end position="114"/>
    </location>
</feature>
<dbReference type="EMBL" id="QRVJ01000055">
    <property type="protein sequence ID" value="RGS29894.1"/>
    <property type="molecule type" value="Genomic_DNA"/>
</dbReference>
<dbReference type="Proteomes" id="UP000283341">
    <property type="component" value="Unassembled WGS sequence"/>
</dbReference>
<keyword evidence="1" id="KW-0812">Transmembrane</keyword>
<gene>
    <name evidence="2" type="ORF">DWX97_26880</name>
</gene>
<feature type="transmembrane region" description="Helical" evidence="1">
    <location>
        <begin position="6"/>
        <end position="26"/>
    </location>
</feature>
<feature type="transmembrane region" description="Helical" evidence="1">
    <location>
        <begin position="33"/>
        <end position="53"/>
    </location>
</feature>
<accession>A0A412HZ68</accession>
<name>A0A412HZ68_9BACE</name>
<proteinExistence type="predicted"/>
<reference evidence="2 3" key="1">
    <citation type="submission" date="2018-08" db="EMBL/GenBank/DDBJ databases">
        <title>A genome reference for cultivated species of the human gut microbiota.</title>
        <authorList>
            <person name="Zou Y."/>
            <person name="Xue W."/>
            <person name="Luo G."/>
        </authorList>
    </citation>
    <scope>NUCLEOTIDE SEQUENCE [LARGE SCALE GENOMIC DNA]</scope>
    <source>
        <strain evidence="2 3">AF22-3AC</strain>
    </source>
</reference>
<evidence type="ECO:0000313" key="3">
    <source>
        <dbReference type="Proteomes" id="UP000283341"/>
    </source>
</evidence>
<keyword evidence="1" id="KW-1133">Transmembrane helix</keyword>
<feature type="transmembrane region" description="Helical" evidence="1">
    <location>
        <begin position="126"/>
        <end position="156"/>
    </location>
</feature>
<dbReference type="Pfam" id="PF14897">
    <property type="entry name" value="EpsG"/>
    <property type="match status" value="1"/>
</dbReference>
<dbReference type="InterPro" id="IPR049458">
    <property type="entry name" value="EpsG-like"/>
</dbReference>
<feature type="transmembrane region" description="Helical" evidence="1">
    <location>
        <begin position="202"/>
        <end position="225"/>
    </location>
</feature>
<comment type="caution">
    <text evidence="2">The sequence shown here is derived from an EMBL/GenBank/DDBJ whole genome shotgun (WGS) entry which is preliminary data.</text>
</comment>
<evidence type="ECO:0000256" key="1">
    <source>
        <dbReference type="SAM" id="Phobius"/>
    </source>
</evidence>
<feature type="transmembrane region" description="Helical" evidence="1">
    <location>
        <begin position="341"/>
        <end position="364"/>
    </location>
</feature>
<sequence length="378" mass="45055">MLKSFIVYGGLMLFMSLNAYSYARIYNNRRIKLFHPLIAISILFYVLFLGMRFNVGVDYYAYWSEYIMSKNYISYDNLVYEPLFAYFTWILSSNNIHYTVYFSLIAFMQLIFLYKSFAYNPKLLSFVLFFFFYSFYFIGWQNVLRQNIIVSIFLYIVVNERSITFLRYVILVLFCSLIHKSSFFLLPIYPLIRTNVFEIRSVFLNVFIVLLCIIVGLKIDIFSWITSSDLFLNLALFTDYNAYLSKDSLDLGMWRSVGVGFALKILAELIIIVYSGKMKSFYNNDRTFSVCYKLYFWGLCYFYLVPLSMMLQRPNLYLNIFSIVIYAYFTNYTLKQNLYKNLMLALSLVTFLGILGVLFVYQVFYPEGYLAEYHFFFE</sequence>
<organism evidence="2 3">
    <name type="scientific">Bacteroides cellulosilyticus</name>
    <dbReference type="NCBI Taxonomy" id="246787"/>
    <lineage>
        <taxon>Bacteria</taxon>
        <taxon>Pseudomonadati</taxon>
        <taxon>Bacteroidota</taxon>
        <taxon>Bacteroidia</taxon>
        <taxon>Bacteroidales</taxon>
        <taxon>Bacteroidaceae</taxon>
        <taxon>Bacteroides</taxon>
    </lineage>
</organism>
<evidence type="ECO:0000313" key="2">
    <source>
        <dbReference type="EMBL" id="RGS29894.1"/>
    </source>
</evidence>
<feature type="transmembrane region" description="Helical" evidence="1">
    <location>
        <begin position="168"/>
        <end position="190"/>
    </location>
</feature>
<keyword evidence="1" id="KW-0472">Membrane</keyword>
<feature type="transmembrane region" description="Helical" evidence="1">
    <location>
        <begin position="317"/>
        <end position="334"/>
    </location>
</feature>
<feature type="transmembrane region" description="Helical" evidence="1">
    <location>
        <begin position="253"/>
        <end position="274"/>
    </location>
</feature>
<dbReference type="RefSeq" id="WP_118404156.1">
    <property type="nucleotide sequence ID" value="NZ_JBCONJ010000551.1"/>
</dbReference>